<evidence type="ECO:0000313" key="8">
    <source>
        <dbReference type="Proteomes" id="UP001054945"/>
    </source>
</evidence>
<name>A0AAV4XKD8_CAEEX</name>
<evidence type="ECO:0000256" key="6">
    <source>
        <dbReference type="ARBA" id="ARBA00073001"/>
    </source>
</evidence>
<dbReference type="GO" id="GO:0015031">
    <property type="term" value="P:protein transport"/>
    <property type="evidence" value="ECO:0007669"/>
    <property type="project" value="UniProtKB-KW"/>
</dbReference>
<keyword evidence="3" id="KW-0813">Transport</keyword>
<comment type="caution">
    <text evidence="7">The sequence shown here is derived from an EMBL/GenBank/DDBJ whole genome shotgun (WGS) entry which is preliminary data.</text>
</comment>
<dbReference type="PANTHER" id="PTHR11679">
    <property type="entry name" value="VESICLE PROTEIN SORTING-ASSOCIATED"/>
    <property type="match status" value="1"/>
</dbReference>
<keyword evidence="5" id="KW-0472">Membrane</keyword>
<dbReference type="InterPro" id="IPR036045">
    <property type="entry name" value="Sec1-like_sf"/>
</dbReference>
<dbReference type="Gene3D" id="1.25.40.60">
    <property type="match status" value="1"/>
</dbReference>
<dbReference type="SUPFAM" id="SSF56815">
    <property type="entry name" value="Sec1/munc18-like (SM) proteins"/>
    <property type="match status" value="1"/>
</dbReference>
<dbReference type="GO" id="GO:0016192">
    <property type="term" value="P:vesicle-mediated transport"/>
    <property type="evidence" value="ECO:0007669"/>
    <property type="project" value="InterPro"/>
</dbReference>
<dbReference type="Gene3D" id="3.40.50.1910">
    <property type="match status" value="1"/>
</dbReference>
<dbReference type="AlphaFoldDB" id="A0AAV4XKD8"/>
<dbReference type="InterPro" id="IPR043154">
    <property type="entry name" value="Sec-1-like_dom1"/>
</dbReference>
<gene>
    <name evidence="7" type="primary">Vps45</name>
    <name evidence="7" type="ORF">CEXT_424541</name>
</gene>
<organism evidence="7 8">
    <name type="scientific">Caerostris extrusa</name>
    <name type="common">Bark spider</name>
    <name type="synonym">Caerostris bankana</name>
    <dbReference type="NCBI Taxonomy" id="172846"/>
    <lineage>
        <taxon>Eukaryota</taxon>
        <taxon>Metazoa</taxon>
        <taxon>Ecdysozoa</taxon>
        <taxon>Arthropoda</taxon>
        <taxon>Chelicerata</taxon>
        <taxon>Arachnida</taxon>
        <taxon>Araneae</taxon>
        <taxon>Araneomorphae</taxon>
        <taxon>Entelegynae</taxon>
        <taxon>Araneoidea</taxon>
        <taxon>Araneidae</taxon>
        <taxon>Caerostris</taxon>
    </lineage>
</organism>
<evidence type="ECO:0000256" key="1">
    <source>
        <dbReference type="ARBA" id="ARBA00004184"/>
    </source>
</evidence>
<comment type="subcellular location">
    <subcellularLocation>
        <location evidence="1">Endomembrane system</location>
        <topology evidence="1">Peripheral membrane protein</topology>
    </subcellularLocation>
</comment>
<dbReference type="EMBL" id="BPLR01017833">
    <property type="protein sequence ID" value="GIY94868.1"/>
    <property type="molecule type" value="Genomic_DNA"/>
</dbReference>
<evidence type="ECO:0000313" key="7">
    <source>
        <dbReference type="EMBL" id="GIY94868.1"/>
    </source>
</evidence>
<accession>A0AAV4XKD8</accession>
<dbReference type="InterPro" id="IPR027482">
    <property type="entry name" value="Sec1-like_dom2"/>
</dbReference>
<evidence type="ECO:0000256" key="5">
    <source>
        <dbReference type="ARBA" id="ARBA00023136"/>
    </source>
</evidence>
<dbReference type="GO" id="GO:0012505">
    <property type="term" value="C:endomembrane system"/>
    <property type="evidence" value="ECO:0007669"/>
    <property type="project" value="UniProtKB-SubCell"/>
</dbReference>
<keyword evidence="8" id="KW-1185">Reference proteome</keyword>
<reference evidence="7 8" key="1">
    <citation type="submission" date="2021-06" db="EMBL/GenBank/DDBJ databases">
        <title>Caerostris extrusa draft genome.</title>
        <authorList>
            <person name="Kono N."/>
            <person name="Arakawa K."/>
        </authorList>
    </citation>
    <scope>NUCLEOTIDE SEQUENCE [LARGE SCALE GENOMIC DNA]</scope>
</reference>
<keyword evidence="4" id="KW-0653">Protein transport</keyword>
<dbReference type="Pfam" id="PF00995">
    <property type="entry name" value="Sec1"/>
    <property type="match status" value="1"/>
</dbReference>
<evidence type="ECO:0000256" key="3">
    <source>
        <dbReference type="ARBA" id="ARBA00022448"/>
    </source>
</evidence>
<dbReference type="InterPro" id="IPR001619">
    <property type="entry name" value="Sec1-like"/>
</dbReference>
<dbReference type="Proteomes" id="UP001054945">
    <property type="component" value="Unassembled WGS sequence"/>
</dbReference>
<dbReference type="InterPro" id="IPR043127">
    <property type="entry name" value="Sec-1-like_dom3a"/>
</dbReference>
<evidence type="ECO:0000256" key="4">
    <source>
        <dbReference type="ARBA" id="ARBA00022927"/>
    </source>
</evidence>
<dbReference type="GO" id="GO:0031410">
    <property type="term" value="C:cytoplasmic vesicle"/>
    <property type="evidence" value="ECO:0007669"/>
    <property type="project" value="UniProtKB-ARBA"/>
</dbReference>
<dbReference type="Gene3D" id="3.40.50.2060">
    <property type="match status" value="1"/>
</dbReference>
<sequence length="593" mass="67623">MNAATAVKLYVNKMIDDCGSGMKVLLMDKETTSIVSMAFAQSEILQKEVFLFERLDMARSEPMKHLKCITFIRPTKENIDNLACELKYPRYGQYYIYFSNIISKSDIKILAEADETESVREVQEFYGDFIPVAPHLFSLNISPCYQSRSWNHNHLTRSVQGVISVLLALKKIPVIRYQDTSECARKMAEIVKQTIAKENALFDFRRPDIPPLLLILDRKIDIVTPLLNQWTYQAMVHELLTINNNRVNLSNVPGISKELAEVVLSPDHDEFYAANMYSNFGEIGVKIKELMDEFQKKTKSQKKVESIADMKAFVETYPQFKKMSGTVAKHVTLVGELSRLVGSHNLLEVSEAEQELACESDHSESLKKIRKLLGNDKVRDIDAVRLVMLYSLHYERNSNNDINGLIDLLKKRNMSDKLVRMVKAVLEFSGNKGGRSDLFTTENVRAFTKRVIKGLKGVENIYTQHTPLLKEILEDIIKGKLKETSYPYLSGTQLRERPQDIIVFYVGGATYEESLTVHQLNRQSLGVRILLGGTTIHNFTSFLNEIKSGDSNASFRDDCMEMDELSRCKNKVITLGYLNPNLLIFAPSSLLYY</sequence>
<protein>
    <recommendedName>
        <fullName evidence="6">Vacuolar protein sorting-associated protein 45</fullName>
    </recommendedName>
</protein>
<dbReference type="FunFam" id="3.90.830.10:FF:000002">
    <property type="entry name" value="Vacuolar protein sorting-associated protein 45"/>
    <property type="match status" value="1"/>
</dbReference>
<proteinExistence type="inferred from homology"/>
<comment type="similarity">
    <text evidence="2">Belongs to the STXBP/unc-18/SEC1 family.</text>
</comment>
<dbReference type="FunFam" id="3.40.50.2060:FF:000003">
    <property type="entry name" value="vacuolar protein sorting-associated protein 45 isoform X1"/>
    <property type="match status" value="1"/>
</dbReference>
<evidence type="ECO:0000256" key="2">
    <source>
        <dbReference type="ARBA" id="ARBA00009884"/>
    </source>
</evidence>
<dbReference type="PIRSF" id="PIRSF005715">
    <property type="entry name" value="VPS45_Sec1"/>
    <property type="match status" value="1"/>
</dbReference>
<dbReference type="Gene3D" id="3.90.830.10">
    <property type="entry name" value="Syntaxin Binding Protein 1, Chain A, domain 2"/>
    <property type="match status" value="1"/>
</dbReference>